<feature type="coiled-coil region" evidence="1">
    <location>
        <begin position="440"/>
        <end position="506"/>
    </location>
</feature>
<evidence type="ECO:0000313" key="2">
    <source>
        <dbReference type="EMBL" id="MFC5543913.1"/>
    </source>
</evidence>
<organism evidence="2 3">
    <name type="scientific">Marinobacter koreensis</name>
    <dbReference type="NCBI Taxonomy" id="335974"/>
    <lineage>
        <taxon>Bacteria</taxon>
        <taxon>Pseudomonadati</taxon>
        <taxon>Pseudomonadota</taxon>
        <taxon>Gammaproteobacteria</taxon>
        <taxon>Pseudomonadales</taxon>
        <taxon>Marinobacteraceae</taxon>
        <taxon>Marinobacter</taxon>
    </lineage>
</organism>
<protein>
    <submittedName>
        <fullName evidence="2">DUF1631 family protein</fullName>
    </submittedName>
</protein>
<dbReference type="Proteomes" id="UP001596055">
    <property type="component" value="Unassembled WGS sequence"/>
</dbReference>
<dbReference type="Pfam" id="PF07793">
    <property type="entry name" value="DUF1631"/>
    <property type="match status" value="2"/>
</dbReference>
<accession>A0ABW0RHL5</accession>
<comment type="caution">
    <text evidence="2">The sequence shown here is derived from an EMBL/GenBank/DDBJ whole genome shotgun (WGS) entry which is preliminary data.</text>
</comment>
<name>A0ABW0RHL5_9GAMM</name>
<dbReference type="EMBL" id="JBHSNL010000001">
    <property type="protein sequence ID" value="MFC5543913.1"/>
    <property type="molecule type" value="Genomic_DNA"/>
</dbReference>
<keyword evidence="3" id="KW-1185">Reference proteome</keyword>
<keyword evidence="1" id="KW-0175">Coiled coil</keyword>
<evidence type="ECO:0000256" key="1">
    <source>
        <dbReference type="SAM" id="Coils"/>
    </source>
</evidence>
<dbReference type="RefSeq" id="WP_248158048.1">
    <property type="nucleotide sequence ID" value="NZ_JAKZAJ010000003.1"/>
</dbReference>
<dbReference type="InterPro" id="IPR012434">
    <property type="entry name" value="DUF1631"/>
</dbReference>
<reference evidence="3" key="1">
    <citation type="journal article" date="2019" name="Int. J. Syst. Evol. Microbiol.">
        <title>The Global Catalogue of Microorganisms (GCM) 10K type strain sequencing project: providing services to taxonomists for standard genome sequencing and annotation.</title>
        <authorList>
            <consortium name="The Broad Institute Genomics Platform"/>
            <consortium name="The Broad Institute Genome Sequencing Center for Infectious Disease"/>
            <person name="Wu L."/>
            <person name="Ma J."/>
        </authorList>
    </citation>
    <scope>NUCLEOTIDE SEQUENCE [LARGE SCALE GENOMIC DNA]</scope>
    <source>
        <strain evidence="3">CGMCC 4.1799</strain>
    </source>
</reference>
<evidence type="ECO:0000313" key="3">
    <source>
        <dbReference type="Proteomes" id="UP001596055"/>
    </source>
</evidence>
<proteinExistence type="predicted"/>
<gene>
    <name evidence="2" type="ORF">ACFPQA_02505</name>
</gene>
<sequence length="606" mass="68926">MSEPRKKSGTASPGGALSGGIDAILAGIRVPDLPYPPGKLAEGDVSDWRPLMASCWAEQRDERVTHVIRSVNLDWSVRQVNAAYIADRIMDLFLKTSGLHPELSRRIARLRFYLAWRMNLEGPRAFDPDLVQWLDGLQEWRGWSNTGGRSGKALLDQLQSLIVAVSATFEDEGIAALKRFCEDWTTDARKREAQVEKLSRRLLETEQGASRQRYADQIARALLGRALQNRRLPEPVARFLRDNWYRLLKQAAWSSGVDSEELRHGSKLLEWLVWAGDPALSDKDRNRLYQVGEQLGDRVADVWQRVMSEPLPAGALDGIESVLVARLRGESVDLVDPLSTPAPLTWQSGWLSTTKPEPEELERLADRWFVNGEGQKQERRYFFAFLEDSGEVLWTNGAGVKLGLQGWVEFKKEMDAGLLRPLPELTAFGKVLKDTVSVLADVCEKQRKQRERAAQEARARAEALRLQREAEAEQRRAREAEREAELARQREEIEQKRIADEEAERQRDLRERTLLAEKQVAGIKLGGWITVRAEPERDPQRLKLAVRINASRKLVFVDRLGLNRQEFLESDLVQGILEDRIRILGSSAEFDDTLTRVVGRIRVGRN</sequence>